<dbReference type="Gene3D" id="2.60.40.1930">
    <property type="match status" value="2"/>
</dbReference>
<reference evidence="1" key="2">
    <citation type="submission" date="2025-09" db="UniProtKB">
        <authorList>
            <consortium name="Ensembl"/>
        </authorList>
    </citation>
    <scope>IDENTIFICATION</scope>
</reference>
<dbReference type="PANTHER" id="PTHR11412">
    <property type="entry name" value="MACROGLOBULIN / COMPLEMENT"/>
    <property type="match status" value="1"/>
</dbReference>
<dbReference type="Proteomes" id="UP000694544">
    <property type="component" value="Unplaced"/>
</dbReference>
<dbReference type="AlphaFoldDB" id="A0A8C6FZA2"/>
<dbReference type="Ensembl" id="ENSMMST00000034366.1">
    <property type="protein sequence ID" value="ENSMMSP00000031248.1"/>
    <property type="gene ID" value="ENSMMSG00000023240.1"/>
</dbReference>
<name>A0A8C6FZA2_MOSMO</name>
<sequence length="140" mass="15973">MHVLHFSYPCLECRLLCLPRQYILWVPSVMQSHSTEQACLHLLNLNESVSLSVVLEYDGSNSTIFDQTVEEDDFYACVSHKSSEQMAFVTLLVKGDTLKIFERRSVALSSEETLTFVQTDKPIYKSGENGKSIFMFPSYC</sequence>
<reference evidence="1" key="1">
    <citation type="submission" date="2025-08" db="UniProtKB">
        <authorList>
            <consortium name="Ensembl"/>
        </authorList>
    </citation>
    <scope>IDENTIFICATION</scope>
</reference>
<organism evidence="1 2">
    <name type="scientific">Moschus moschiferus</name>
    <name type="common">Siberian musk deer</name>
    <name type="synonym">Moschus sibiricus</name>
    <dbReference type="NCBI Taxonomy" id="68415"/>
    <lineage>
        <taxon>Eukaryota</taxon>
        <taxon>Metazoa</taxon>
        <taxon>Chordata</taxon>
        <taxon>Craniata</taxon>
        <taxon>Vertebrata</taxon>
        <taxon>Euteleostomi</taxon>
        <taxon>Mammalia</taxon>
        <taxon>Eutheria</taxon>
        <taxon>Laurasiatheria</taxon>
        <taxon>Artiodactyla</taxon>
        <taxon>Ruminantia</taxon>
        <taxon>Pecora</taxon>
        <taxon>Moschidae</taxon>
        <taxon>Moschus</taxon>
    </lineage>
</organism>
<dbReference type="PANTHER" id="PTHR11412:SF174">
    <property type="entry name" value="OVOSTATIN HOMOLOG 1"/>
    <property type="match status" value="1"/>
</dbReference>
<protein>
    <submittedName>
        <fullName evidence="1">Uncharacterized protein</fullName>
    </submittedName>
</protein>
<evidence type="ECO:0000313" key="2">
    <source>
        <dbReference type="Proteomes" id="UP000694544"/>
    </source>
</evidence>
<keyword evidence="2" id="KW-1185">Reference proteome</keyword>
<accession>A0A8C6FZA2</accession>
<dbReference type="GeneTree" id="ENSGT00940000158779"/>
<evidence type="ECO:0000313" key="1">
    <source>
        <dbReference type="Ensembl" id="ENSMMSP00000031248.1"/>
    </source>
</evidence>
<proteinExistence type="predicted"/>
<dbReference type="InterPro" id="IPR050473">
    <property type="entry name" value="A2M/Complement_sys"/>
</dbReference>